<dbReference type="Proteomes" id="UP000796880">
    <property type="component" value="Unassembled WGS sequence"/>
</dbReference>
<gene>
    <name evidence="1" type="ORF">FNV43_RR16271</name>
</gene>
<comment type="caution">
    <text evidence="1">The sequence shown here is derived from an EMBL/GenBank/DDBJ whole genome shotgun (WGS) entry which is preliminary data.</text>
</comment>
<keyword evidence="2" id="KW-1185">Reference proteome</keyword>
<accession>A0A8K0E396</accession>
<sequence length="114" mass="12654">MESNPRIHIGLQFENCYRIGFERNPSDQAPKAAAATKFLRLDAGFAGHIDDTASSVDARSPLLHKQAKLMFGGEQVMLPNSRFCTVLSLHVQASDQYVEWTSRFIPLSCITGLD</sequence>
<dbReference type="AlphaFoldDB" id="A0A8K0E396"/>
<proteinExistence type="predicted"/>
<evidence type="ECO:0000313" key="2">
    <source>
        <dbReference type="Proteomes" id="UP000796880"/>
    </source>
</evidence>
<name>A0A8K0E396_9ROSA</name>
<evidence type="ECO:0000313" key="1">
    <source>
        <dbReference type="EMBL" id="KAF3442355.1"/>
    </source>
</evidence>
<organism evidence="1 2">
    <name type="scientific">Rhamnella rubrinervis</name>
    <dbReference type="NCBI Taxonomy" id="2594499"/>
    <lineage>
        <taxon>Eukaryota</taxon>
        <taxon>Viridiplantae</taxon>
        <taxon>Streptophyta</taxon>
        <taxon>Embryophyta</taxon>
        <taxon>Tracheophyta</taxon>
        <taxon>Spermatophyta</taxon>
        <taxon>Magnoliopsida</taxon>
        <taxon>eudicotyledons</taxon>
        <taxon>Gunneridae</taxon>
        <taxon>Pentapetalae</taxon>
        <taxon>rosids</taxon>
        <taxon>fabids</taxon>
        <taxon>Rosales</taxon>
        <taxon>Rhamnaceae</taxon>
        <taxon>rhamnoid group</taxon>
        <taxon>Rhamneae</taxon>
        <taxon>Rhamnella</taxon>
    </lineage>
</organism>
<protein>
    <submittedName>
        <fullName evidence="1">Uncharacterized protein</fullName>
    </submittedName>
</protein>
<reference evidence="1" key="1">
    <citation type="submission" date="2020-03" db="EMBL/GenBank/DDBJ databases">
        <title>A high-quality chromosome-level genome assembly of a woody plant with both climbing and erect habits, Rhamnella rubrinervis.</title>
        <authorList>
            <person name="Lu Z."/>
            <person name="Yang Y."/>
            <person name="Zhu X."/>
            <person name="Sun Y."/>
        </authorList>
    </citation>
    <scope>NUCLEOTIDE SEQUENCE</scope>
    <source>
        <strain evidence="1">BYM</strain>
        <tissue evidence="1">Leaf</tissue>
    </source>
</reference>
<dbReference type="EMBL" id="VOIH02000007">
    <property type="protein sequence ID" value="KAF3442355.1"/>
    <property type="molecule type" value="Genomic_DNA"/>
</dbReference>